<feature type="coiled-coil region" evidence="1">
    <location>
        <begin position="55"/>
        <end position="89"/>
    </location>
</feature>
<organism evidence="2 3">
    <name type="scientific">Ammonifex thiophilus</name>
    <dbReference type="NCBI Taxonomy" id="444093"/>
    <lineage>
        <taxon>Bacteria</taxon>
        <taxon>Bacillati</taxon>
        <taxon>Bacillota</taxon>
        <taxon>Clostridia</taxon>
        <taxon>Thermoanaerobacterales</taxon>
        <taxon>Thermoanaerobacteraceae</taxon>
        <taxon>Ammonifex</taxon>
    </lineage>
</organism>
<evidence type="ECO:0000313" key="3">
    <source>
        <dbReference type="Proteomes" id="UP000256329"/>
    </source>
</evidence>
<proteinExistence type="predicted"/>
<sequence>MGQKKRPEALHSLACGVYYGVMVLGRILQVRLPDDHWIWGEPDRSAVVRQALDLYQKVGDRLDLILRRLEEMEERLACGNAAARAEKAEEKPVSKIDPWLIKGVSKFLDL</sequence>
<name>A0A3D8P328_9THEO</name>
<evidence type="ECO:0000313" key="2">
    <source>
        <dbReference type="EMBL" id="RDV81252.1"/>
    </source>
</evidence>
<dbReference type="Proteomes" id="UP000256329">
    <property type="component" value="Unassembled WGS sequence"/>
</dbReference>
<accession>A0A3D8P328</accession>
<comment type="caution">
    <text evidence="2">The sequence shown here is derived from an EMBL/GenBank/DDBJ whole genome shotgun (WGS) entry which is preliminary data.</text>
</comment>
<dbReference type="RefSeq" id="WP_115793237.1">
    <property type="nucleotide sequence ID" value="NZ_QSLN01000020.1"/>
</dbReference>
<evidence type="ECO:0000256" key="1">
    <source>
        <dbReference type="SAM" id="Coils"/>
    </source>
</evidence>
<keyword evidence="1" id="KW-0175">Coiled coil</keyword>
<protein>
    <submittedName>
        <fullName evidence="2">Uncharacterized protein</fullName>
    </submittedName>
</protein>
<gene>
    <name evidence="2" type="ORF">DXX99_09430</name>
</gene>
<dbReference type="OrthoDB" id="1729009at2"/>
<dbReference type="EMBL" id="QSLN01000020">
    <property type="protein sequence ID" value="RDV81252.1"/>
    <property type="molecule type" value="Genomic_DNA"/>
</dbReference>
<dbReference type="AlphaFoldDB" id="A0A3D8P328"/>
<reference evidence="2 3" key="1">
    <citation type="submission" date="2018-08" db="EMBL/GenBank/DDBJ databases">
        <title>Form III RuBisCO-mediated autotrophy in Thermodesulfobium bacteria.</title>
        <authorList>
            <person name="Toshchakov S.V."/>
            <person name="Kublanov I.V."/>
            <person name="Frolov E."/>
            <person name="Bonch-Osmolovskaya E.A."/>
            <person name="Tourova T.P."/>
            <person name="Chernych N.A."/>
            <person name="Lebedinsky A.V."/>
        </authorList>
    </citation>
    <scope>NUCLEOTIDE SEQUENCE [LARGE SCALE GENOMIC DNA]</scope>
    <source>
        <strain evidence="2 3">SR</strain>
    </source>
</reference>
<keyword evidence="3" id="KW-1185">Reference proteome</keyword>